<organism evidence="1 2">
    <name type="scientific">Sphingobacterium athyrii</name>
    <dbReference type="NCBI Taxonomy" id="2152717"/>
    <lineage>
        <taxon>Bacteria</taxon>
        <taxon>Pseudomonadati</taxon>
        <taxon>Bacteroidota</taxon>
        <taxon>Sphingobacteriia</taxon>
        <taxon>Sphingobacteriales</taxon>
        <taxon>Sphingobacteriaceae</taxon>
        <taxon>Sphingobacterium</taxon>
    </lineage>
</organism>
<accession>A0A363NQ03</accession>
<dbReference type="Proteomes" id="UP000250831">
    <property type="component" value="Unassembled WGS sequence"/>
</dbReference>
<evidence type="ECO:0000313" key="1">
    <source>
        <dbReference type="EMBL" id="PUV22848.1"/>
    </source>
</evidence>
<comment type="caution">
    <text evidence="1">The sequence shown here is derived from an EMBL/GenBank/DDBJ whole genome shotgun (WGS) entry which is preliminary data.</text>
</comment>
<protein>
    <submittedName>
        <fullName evidence="1">Uncharacterized protein</fullName>
    </submittedName>
</protein>
<proteinExistence type="predicted"/>
<name>A0A363NQ03_9SPHI</name>
<reference evidence="1 2" key="1">
    <citation type="submission" date="2018-04" db="EMBL/GenBank/DDBJ databases">
        <title>Sphingobacterium sp. M46 Genome.</title>
        <authorList>
            <person name="Cheng J."/>
            <person name="Li Y."/>
        </authorList>
    </citation>
    <scope>NUCLEOTIDE SEQUENCE [LARGE SCALE GENOMIC DNA]</scope>
    <source>
        <strain evidence="1 2">M46</strain>
    </source>
</reference>
<sequence length="135" mass="14700">MNVNRLFLIVITLVFELFNGWTTMAQQASLTIRLGTIISVSCNPNQAYFSSGDARAISVDSLAVRTLGPFEMLLIGARIAIGREVDSEGEGYKNFILGNRPAISCDTGEKRISGQRQITFPLQPGTKTFVSITAL</sequence>
<dbReference type="OrthoDB" id="710999at2"/>
<evidence type="ECO:0000313" key="2">
    <source>
        <dbReference type="Proteomes" id="UP000250831"/>
    </source>
</evidence>
<gene>
    <name evidence="1" type="ORF">DCO56_18160</name>
</gene>
<dbReference type="RefSeq" id="WP_108635183.1">
    <property type="nucleotide sequence ID" value="NZ_QCXX01000005.1"/>
</dbReference>
<dbReference type="EMBL" id="QCXX01000005">
    <property type="protein sequence ID" value="PUV22848.1"/>
    <property type="molecule type" value="Genomic_DNA"/>
</dbReference>
<dbReference type="AlphaFoldDB" id="A0A363NQ03"/>
<keyword evidence="2" id="KW-1185">Reference proteome</keyword>